<dbReference type="Gene3D" id="1.20.58.60">
    <property type="match status" value="1"/>
</dbReference>
<proteinExistence type="predicted"/>
<evidence type="ECO:0000313" key="2">
    <source>
        <dbReference type="EMBL" id="TRY82088.1"/>
    </source>
</evidence>
<feature type="region of interest" description="Disordered" evidence="1">
    <location>
        <begin position="1057"/>
        <end position="1079"/>
    </location>
</feature>
<reference evidence="2 3" key="1">
    <citation type="journal article" date="2019" name="Sci. Data">
        <title>Hybrid genome assembly and annotation of Danionella translucida.</title>
        <authorList>
            <person name="Kadobianskyi M."/>
            <person name="Schulze L."/>
            <person name="Schuelke M."/>
            <person name="Judkewitz B."/>
        </authorList>
    </citation>
    <scope>NUCLEOTIDE SEQUENCE [LARGE SCALE GENOMIC DNA]</scope>
    <source>
        <strain evidence="2 3">Bolton</strain>
    </source>
</reference>
<organism evidence="2 3">
    <name type="scientific">Danionella cerebrum</name>
    <dbReference type="NCBI Taxonomy" id="2873325"/>
    <lineage>
        <taxon>Eukaryota</taxon>
        <taxon>Metazoa</taxon>
        <taxon>Chordata</taxon>
        <taxon>Craniata</taxon>
        <taxon>Vertebrata</taxon>
        <taxon>Euteleostomi</taxon>
        <taxon>Actinopterygii</taxon>
        <taxon>Neopterygii</taxon>
        <taxon>Teleostei</taxon>
        <taxon>Ostariophysi</taxon>
        <taxon>Cypriniformes</taxon>
        <taxon>Danionidae</taxon>
        <taxon>Danioninae</taxon>
        <taxon>Danionella</taxon>
    </lineage>
</organism>
<feature type="compositionally biased region" description="Polar residues" evidence="1">
    <location>
        <begin position="1057"/>
        <end position="1074"/>
    </location>
</feature>
<accession>A0A553PWM2</accession>
<feature type="compositionally biased region" description="Polar residues" evidence="1">
    <location>
        <begin position="1020"/>
        <end position="1038"/>
    </location>
</feature>
<sequence>MKRIQPFTIGTKLSVPSETRCLDYVDIISTVEGLDCCEQGNGPIDDSNSSSVHQEQGSTSSPVEGPLHEFKEDDDRNSASPSGSSRSIRKIAMCTNAERHINCIGVDLNETNRSGFEKNLIQERLREKPGAQLETDQLSKGMKIRNLCCDYRISAFPCDQAENTGHSQRRELNDIENSLIQLTTSLDLMECTEEPGGPPQKNTDVPELGLEMFHRKSPKDHSDKSWLKLRSLLKHYHQDLILALDVSSYYQQADSIIGNINTKRSCVLAGEISKSDKENQEIACQINMLNECASRLSTLHPTLARRVTCKQAEVKENWALLQELLRNPKTDVSSKPPSTLPIDPLTTIPDSQSFSRNEGHCVMGKDVKEEQNRLRGFECSRGLWTHRMWSPVEECSVGSQGSLSESSCSKLDLISQDTRSCISQMAQTTPVSSQECLSPNKQLSESTKSPGVTDCSKARQDSKLEELLSQVEVLWDALQRKYGENSEVEAQNKEQAGFKASQMVSELTLPNESEGEGRSGMLERFLELLDPSGYQRMSQIATLTLRINQHLCRCAELSMDLLDIETDTTVFRDLSCLEELHEQQNDQEDHYNIIEAEVHEMERLATQQQIPPPQRRDPLREEVQAILQAWEEVGRSMAENRVRLSKFQQIREYFEKYLNMITWTENTRSCLLAGSSAWRNSEAAEIDRSIKTKLDEFSKLTAAAQSLMQEESPLKDIIKERTDELQSMLGWIQVNWRSKRHQLERSQNGGDERINNPVQQQVLPFTNPSNNICILNRELKGIASETQLCSSAQHLARHDISSVSHESCLSKTTLGSSICLILSFDEQSTGINQVTTQWSPNNETYEEPKSNIQEENEQSQAKVQQVEICEVTWPTDAVLSNGTKQMTSYGNLEQLQNSYQGEPTQSLNKQIETSLISLGNAESSSLNHSTDKLEPVSEESNLQLFPVIDHADSSQLLTKSKERVQISAYNDYTNQQQCKDHLRHEVSAEVTHRVNSNRLPGRVLVATSIPLDKDEDMDSPLSQGVTSQEGAVSRQNRSNLKKPMKIKEKVLHRNSTLGTVGMESSGNPSSIFRQSETEKKKPDVIMQELLQPGHWLFQQDEEELEDIWRGKLGNLNYTEETNMDEKTARNRIPTAK</sequence>
<feature type="compositionally biased region" description="Basic and acidic residues" evidence="1">
    <location>
        <begin position="66"/>
        <end position="77"/>
    </location>
</feature>
<feature type="region of interest" description="Disordered" evidence="1">
    <location>
        <begin position="429"/>
        <end position="456"/>
    </location>
</feature>
<feature type="region of interest" description="Disordered" evidence="1">
    <location>
        <begin position="39"/>
        <end position="87"/>
    </location>
</feature>
<feature type="non-terminal residue" evidence="2">
    <location>
        <position position="1136"/>
    </location>
</feature>
<feature type="region of interest" description="Disordered" evidence="1">
    <location>
        <begin position="1116"/>
        <end position="1136"/>
    </location>
</feature>
<dbReference type="Proteomes" id="UP000316079">
    <property type="component" value="Unassembled WGS sequence"/>
</dbReference>
<dbReference type="OrthoDB" id="430364at2759"/>
<feature type="region of interest" description="Disordered" evidence="1">
    <location>
        <begin position="1014"/>
        <end position="1042"/>
    </location>
</feature>
<dbReference type="EMBL" id="SRMA01026577">
    <property type="protein sequence ID" value="TRY82088.1"/>
    <property type="molecule type" value="Genomic_DNA"/>
</dbReference>
<feature type="compositionally biased region" description="Polar residues" evidence="1">
    <location>
        <begin position="46"/>
        <end position="62"/>
    </location>
</feature>
<comment type="caution">
    <text evidence="2">The sequence shown here is derived from an EMBL/GenBank/DDBJ whole genome shotgun (WGS) entry which is preliminary data.</text>
</comment>
<keyword evidence="3" id="KW-1185">Reference proteome</keyword>
<feature type="compositionally biased region" description="Polar residues" evidence="1">
    <location>
        <begin position="429"/>
        <end position="450"/>
    </location>
</feature>
<name>A0A553PWM2_9TELE</name>
<dbReference type="STRING" id="623744.A0A553PWM2"/>
<dbReference type="SUPFAM" id="SSF46966">
    <property type="entry name" value="Spectrin repeat"/>
    <property type="match status" value="1"/>
</dbReference>
<dbReference type="AlphaFoldDB" id="A0A553PWM2"/>
<evidence type="ECO:0000256" key="1">
    <source>
        <dbReference type="SAM" id="MobiDB-lite"/>
    </source>
</evidence>
<evidence type="ECO:0000313" key="3">
    <source>
        <dbReference type="Proteomes" id="UP000316079"/>
    </source>
</evidence>
<feature type="region of interest" description="Disordered" evidence="1">
    <location>
        <begin position="329"/>
        <end position="349"/>
    </location>
</feature>
<gene>
    <name evidence="2" type="ORF">DNTS_024093</name>
</gene>
<protein>
    <submittedName>
        <fullName evidence="2">Uncharacterized protein</fullName>
    </submittedName>
</protein>